<evidence type="ECO:0008006" key="3">
    <source>
        <dbReference type="Google" id="ProtNLM"/>
    </source>
</evidence>
<keyword evidence="2" id="KW-1185">Reference proteome</keyword>
<gene>
    <name evidence="1" type="ORF">PHYSODRAFT_520820</name>
</gene>
<evidence type="ECO:0000313" key="1">
    <source>
        <dbReference type="EMBL" id="EGZ11000.1"/>
    </source>
</evidence>
<dbReference type="InParanoid" id="G5A252"/>
<dbReference type="GeneID" id="20660339"/>
<reference evidence="1 2" key="1">
    <citation type="journal article" date="2006" name="Science">
        <title>Phytophthora genome sequences uncover evolutionary origins and mechanisms of pathogenesis.</title>
        <authorList>
            <person name="Tyler B.M."/>
            <person name="Tripathy S."/>
            <person name="Zhang X."/>
            <person name="Dehal P."/>
            <person name="Jiang R.H."/>
            <person name="Aerts A."/>
            <person name="Arredondo F.D."/>
            <person name="Baxter L."/>
            <person name="Bensasson D."/>
            <person name="Beynon J.L."/>
            <person name="Chapman J."/>
            <person name="Damasceno C.M."/>
            <person name="Dorrance A.E."/>
            <person name="Dou D."/>
            <person name="Dickerman A.W."/>
            <person name="Dubchak I.L."/>
            <person name="Garbelotto M."/>
            <person name="Gijzen M."/>
            <person name="Gordon S.G."/>
            <person name="Govers F."/>
            <person name="Grunwald N.J."/>
            <person name="Huang W."/>
            <person name="Ivors K.L."/>
            <person name="Jones R.W."/>
            <person name="Kamoun S."/>
            <person name="Krampis K."/>
            <person name="Lamour K.H."/>
            <person name="Lee M.K."/>
            <person name="McDonald W.H."/>
            <person name="Medina M."/>
            <person name="Meijer H.J."/>
            <person name="Nordberg E.K."/>
            <person name="Maclean D.J."/>
            <person name="Ospina-Giraldo M.D."/>
            <person name="Morris P.F."/>
            <person name="Phuntumart V."/>
            <person name="Putnam N.H."/>
            <person name="Rash S."/>
            <person name="Rose J.K."/>
            <person name="Sakihama Y."/>
            <person name="Salamov A.A."/>
            <person name="Savidor A."/>
            <person name="Scheuring C.F."/>
            <person name="Smith B.M."/>
            <person name="Sobral B.W."/>
            <person name="Terry A."/>
            <person name="Torto-Alalibo T.A."/>
            <person name="Win J."/>
            <person name="Xu Z."/>
            <person name="Zhang H."/>
            <person name="Grigoriev I.V."/>
            <person name="Rokhsar D.S."/>
            <person name="Boore J.L."/>
        </authorList>
    </citation>
    <scope>NUCLEOTIDE SEQUENCE [LARGE SCALE GENOMIC DNA]</scope>
    <source>
        <strain evidence="1 2">P6497</strain>
    </source>
</reference>
<evidence type="ECO:0000313" key="2">
    <source>
        <dbReference type="Proteomes" id="UP000002640"/>
    </source>
</evidence>
<sequence length="374" mass="42531">MTHRRRRRHRELLSPNGLTSALHHLERRRRNRYYELLSKFAYAVKRNHTKNATYLAPIPPTAAAYLERNKVVSHTSLTAAWLTYTELYSSTCKLVMKQTTVKKGVRMDHLVKFCKGLKVWEGHGKRDNLADVKMLLLVQNEIGQIVGRRLTSSENKEETMQLLSDVQPQLETNGECKYLITDNARAVRDFVASVYGDSVIVQQDPFHVHQRFGKHIKAKPLRKFICKEIKAALYDVDREPRPPKEMEAKLREVLRKITANDLGCTLAKWNNTIEYNVAQIKAGHLHVAENTYQEGSGPAVRVVSPSQLEGFHSALKKLLAREVRAELGLRILDVFIVQHNIDVGARFGRNPAISNVDMISACRAATVCTLYGVD</sequence>
<dbReference type="AlphaFoldDB" id="G5A252"/>
<dbReference type="Proteomes" id="UP000002640">
    <property type="component" value="Unassembled WGS sequence"/>
</dbReference>
<name>G5A252_PHYSP</name>
<protein>
    <recommendedName>
        <fullName evidence="3">MULE transposase domain-containing protein</fullName>
    </recommendedName>
</protein>
<accession>G5A252</accession>
<dbReference type="KEGG" id="psoj:PHYSODRAFT_520820"/>
<organism evidence="1 2">
    <name type="scientific">Phytophthora sojae (strain P6497)</name>
    <name type="common">Soybean stem and root rot agent</name>
    <name type="synonym">Phytophthora megasperma f. sp. glycines</name>
    <dbReference type="NCBI Taxonomy" id="1094619"/>
    <lineage>
        <taxon>Eukaryota</taxon>
        <taxon>Sar</taxon>
        <taxon>Stramenopiles</taxon>
        <taxon>Oomycota</taxon>
        <taxon>Peronosporomycetes</taxon>
        <taxon>Peronosporales</taxon>
        <taxon>Peronosporaceae</taxon>
        <taxon>Phytophthora</taxon>
    </lineage>
</organism>
<proteinExistence type="predicted"/>
<dbReference type="RefSeq" id="XP_009533745.1">
    <property type="nucleotide sequence ID" value="XM_009535450.1"/>
</dbReference>
<dbReference type="EMBL" id="JH159158">
    <property type="protein sequence ID" value="EGZ11000.1"/>
    <property type="molecule type" value="Genomic_DNA"/>
</dbReference>